<dbReference type="Pfam" id="PF02661">
    <property type="entry name" value="Fic"/>
    <property type="match status" value="1"/>
</dbReference>
<dbReference type="PIRSF" id="PIRSF018297">
    <property type="entry name" value="Doc"/>
    <property type="match status" value="1"/>
</dbReference>
<proteinExistence type="predicted"/>
<accession>A0A1W0D629</accession>
<dbReference type="PROSITE" id="PS51459">
    <property type="entry name" value="FIDO"/>
    <property type="match status" value="1"/>
</dbReference>
<dbReference type="PANTHER" id="PTHR39426">
    <property type="entry name" value="HOMOLOGY TO DEATH-ON-CURING PROTEIN OF PHAGE P1"/>
    <property type="match status" value="1"/>
</dbReference>
<evidence type="ECO:0000313" key="3">
    <source>
        <dbReference type="Proteomes" id="UP000192721"/>
    </source>
</evidence>
<dbReference type="GO" id="GO:0016301">
    <property type="term" value="F:kinase activity"/>
    <property type="evidence" value="ECO:0007669"/>
    <property type="project" value="InterPro"/>
</dbReference>
<feature type="domain" description="Fido" evidence="1">
    <location>
        <begin position="1"/>
        <end position="117"/>
    </location>
</feature>
<reference evidence="2 3" key="1">
    <citation type="submission" date="2017-02" db="EMBL/GenBank/DDBJ databases">
        <title>Chromobacterium haemolyticum H5244.</title>
        <authorList>
            <person name="Gulvik C.A."/>
        </authorList>
    </citation>
    <scope>NUCLEOTIDE SEQUENCE [LARGE SCALE GENOMIC DNA]</scope>
    <source>
        <strain evidence="2 3">H5244</strain>
    </source>
</reference>
<organism evidence="2 3">
    <name type="scientific">Chromobacterium haemolyticum</name>
    <dbReference type="NCBI Taxonomy" id="394935"/>
    <lineage>
        <taxon>Bacteria</taxon>
        <taxon>Pseudomonadati</taxon>
        <taxon>Pseudomonadota</taxon>
        <taxon>Betaproteobacteria</taxon>
        <taxon>Neisseriales</taxon>
        <taxon>Chromobacteriaceae</taxon>
        <taxon>Chromobacterium</taxon>
    </lineage>
</organism>
<dbReference type="Proteomes" id="UP000192721">
    <property type="component" value="Unassembled WGS sequence"/>
</dbReference>
<dbReference type="InterPro" id="IPR003812">
    <property type="entry name" value="Fido"/>
</dbReference>
<dbReference type="InterPro" id="IPR006440">
    <property type="entry name" value="Doc"/>
</dbReference>
<sequence length="121" mass="13567">MQPDQVQEIHDLILEDEPGLHGRADAGRLEAALERVENLKLYVQLDDVFEHAAMYAIALARGHVFADANKRTALVTTLTYLKQQGYTVDRNPELEQIMVDVAEGKIERSDLADILYSLSGM</sequence>
<dbReference type="InterPro" id="IPR036597">
    <property type="entry name" value="Fido-like_dom_sf"/>
</dbReference>
<evidence type="ECO:0000259" key="1">
    <source>
        <dbReference type="PROSITE" id="PS51459"/>
    </source>
</evidence>
<comment type="caution">
    <text evidence="2">The sequence shown here is derived from an EMBL/GenBank/DDBJ whole genome shotgun (WGS) entry which is preliminary data.</text>
</comment>
<dbReference type="InterPro" id="IPR053737">
    <property type="entry name" value="Type_II_TA_Toxin"/>
</dbReference>
<dbReference type="AlphaFoldDB" id="A0A1W0D629"/>
<dbReference type="PANTHER" id="PTHR39426:SF1">
    <property type="entry name" value="HOMOLOGY TO DEATH-ON-CURING PROTEIN OF PHAGE P1"/>
    <property type="match status" value="1"/>
</dbReference>
<dbReference type="SUPFAM" id="SSF140931">
    <property type="entry name" value="Fic-like"/>
    <property type="match status" value="1"/>
</dbReference>
<gene>
    <name evidence="2" type="ORF">B0T45_05825</name>
</gene>
<dbReference type="Gene3D" id="1.20.120.1870">
    <property type="entry name" value="Fic/DOC protein, Fido domain"/>
    <property type="match status" value="1"/>
</dbReference>
<name>A0A1W0D629_9NEIS</name>
<protein>
    <submittedName>
        <fullName evidence="2">Death-on-curing protein</fullName>
    </submittedName>
</protein>
<dbReference type="NCBIfam" id="TIGR01550">
    <property type="entry name" value="DOC_P1"/>
    <property type="match status" value="1"/>
</dbReference>
<evidence type="ECO:0000313" key="2">
    <source>
        <dbReference type="EMBL" id="OQS42469.1"/>
    </source>
</evidence>
<dbReference type="EMBL" id="MUKV01000005">
    <property type="protein sequence ID" value="OQS42469.1"/>
    <property type="molecule type" value="Genomic_DNA"/>
</dbReference>